<evidence type="ECO:0000313" key="2">
    <source>
        <dbReference type="EMBL" id="CAA9382920.1"/>
    </source>
</evidence>
<sequence length="114" mass="13308">DRRSPGTGRPAVGGQHHRLPAGLPPAGADRPPRGLRPDRSDAARQHQRGQLRRLLERLLRRPAERHPGRGRAEHGHRRHGARLRQRHQRDRPARVHVHRRRRWPADPGQRLRRL</sequence>
<accession>A0A6J4NHF3</accession>
<feature type="non-terminal residue" evidence="2">
    <location>
        <position position="1"/>
    </location>
</feature>
<dbReference type="EMBL" id="CADCUP010000074">
    <property type="protein sequence ID" value="CAA9382920.1"/>
    <property type="molecule type" value="Genomic_DNA"/>
</dbReference>
<evidence type="ECO:0000256" key="1">
    <source>
        <dbReference type="SAM" id="MobiDB-lite"/>
    </source>
</evidence>
<proteinExistence type="predicted"/>
<organism evidence="2">
    <name type="scientific">uncultured Nocardioides sp</name>
    <dbReference type="NCBI Taxonomy" id="198441"/>
    <lineage>
        <taxon>Bacteria</taxon>
        <taxon>Bacillati</taxon>
        <taxon>Actinomycetota</taxon>
        <taxon>Actinomycetes</taxon>
        <taxon>Propionibacteriales</taxon>
        <taxon>Nocardioidaceae</taxon>
        <taxon>Nocardioides</taxon>
        <taxon>environmental samples</taxon>
    </lineage>
</organism>
<feature type="compositionally biased region" description="Basic and acidic residues" evidence="1">
    <location>
        <begin position="30"/>
        <end position="44"/>
    </location>
</feature>
<feature type="region of interest" description="Disordered" evidence="1">
    <location>
        <begin position="1"/>
        <end position="114"/>
    </location>
</feature>
<gene>
    <name evidence="2" type="ORF">AVDCRST_MAG06-1079</name>
</gene>
<feature type="compositionally biased region" description="Basic residues" evidence="1">
    <location>
        <begin position="74"/>
        <end position="102"/>
    </location>
</feature>
<feature type="compositionally biased region" description="Basic and acidic residues" evidence="1">
    <location>
        <begin position="53"/>
        <end position="73"/>
    </location>
</feature>
<protein>
    <submittedName>
        <fullName evidence="2">Serine/threonine protein kinase</fullName>
    </submittedName>
</protein>
<reference evidence="2" key="1">
    <citation type="submission" date="2020-02" db="EMBL/GenBank/DDBJ databases">
        <authorList>
            <person name="Meier V. D."/>
        </authorList>
    </citation>
    <scope>NUCLEOTIDE SEQUENCE</scope>
    <source>
        <strain evidence="2">AVDCRST_MAG06</strain>
    </source>
</reference>
<keyword evidence="2" id="KW-0808">Transferase</keyword>
<keyword evidence="2" id="KW-0418">Kinase</keyword>
<dbReference type="GO" id="GO:0004674">
    <property type="term" value="F:protein serine/threonine kinase activity"/>
    <property type="evidence" value="ECO:0007669"/>
    <property type="project" value="UniProtKB-KW"/>
</dbReference>
<feature type="non-terminal residue" evidence="2">
    <location>
        <position position="114"/>
    </location>
</feature>
<name>A0A6J4NHF3_9ACTN</name>
<keyword evidence="2" id="KW-0723">Serine/threonine-protein kinase</keyword>
<dbReference type="AlphaFoldDB" id="A0A6J4NHF3"/>